<dbReference type="SMART" id="SM00343">
    <property type="entry name" value="ZnF_C2HC"/>
    <property type="match status" value="1"/>
</dbReference>
<dbReference type="AlphaFoldDB" id="A0A2K0TCS2"/>
<name>A0A2K0TCS2_9HYPO</name>
<evidence type="ECO:0000313" key="4">
    <source>
        <dbReference type="Proteomes" id="UP000236546"/>
    </source>
</evidence>
<feature type="domain" description="CCHC-type" evidence="2">
    <location>
        <begin position="9"/>
        <end position="23"/>
    </location>
</feature>
<keyword evidence="1" id="KW-0863">Zinc-finger</keyword>
<dbReference type="Proteomes" id="UP000236546">
    <property type="component" value="Unassembled WGS sequence"/>
</dbReference>
<accession>A0A2K0TCS2</accession>
<dbReference type="SUPFAM" id="SSF57756">
    <property type="entry name" value="Retrovirus zinc finger-like domains"/>
    <property type="match status" value="1"/>
</dbReference>
<comment type="caution">
    <text evidence="3">The sequence shown here is derived from an EMBL/GenBank/DDBJ whole genome shotgun (WGS) entry which is preliminary data.</text>
</comment>
<dbReference type="Pfam" id="PF00098">
    <property type="entry name" value="zf-CCHC"/>
    <property type="match status" value="1"/>
</dbReference>
<protein>
    <recommendedName>
        <fullName evidence="2">CCHC-type domain-containing protein</fullName>
    </recommendedName>
</protein>
<proteinExistence type="predicted"/>
<dbReference type="GO" id="GO:0008270">
    <property type="term" value="F:zinc ion binding"/>
    <property type="evidence" value="ECO:0007669"/>
    <property type="project" value="UniProtKB-KW"/>
</dbReference>
<sequence>MDYAPRGACYSCGNTGHQARDCPTKGPAKCYNCGGMLSVSLFLKLD</sequence>
<evidence type="ECO:0000256" key="1">
    <source>
        <dbReference type="PROSITE-ProRule" id="PRU00047"/>
    </source>
</evidence>
<dbReference type="OrthoDB" id="3863715at2759"/>
<dbReference type="PROSITE" id="PS50158">
    <property type="entry name" value="ZF_CCHC"/>
    <property type="match status" value="1"/>
</dbReference>
<dbReference type="Gene3D" id="4.10.60.10">
    <property type="entry name" value="Zinc finger, CCHC-type"/>
    <property type="match status" value="1"/>
</dbReference>
<dbReference type="EMBL" id="MTYH01000042">
    <property type="protein sequence ID" value="PNP43307.1"/>
    <property type="molecule type" value="Genomic_DNA"/>
</dbReference>
<evidence type="ECO:0000313" key="3">
    <source>
        <dbReference type="EMBL" id="PNP43307.1"/>
    </source>
</evidence>
<dbReference type="InterPro" id="IPR001878">
    <property type="entry name" value="Znf_CCHC"/>
</dbReference>
<keyword evidence="1" id="KW-0479">Metal-binding</keyword>
<keyword evidence="1" id="KW-0862">Zinc</keyword>
<gene>
    <name evidence="3" type="ORF">TGAMA5MH_04764</name>
</gene>
<reference evidence="3 4" key="1">
    <citation type="submission" date="2017-02" db="EMBL/GenBank/DDBJ databases">
        <title>Genomes of Trichoderma spp. with biocontrol activity.</title>
        <authorList>
            <person name="Gardiner D."/>
            <person name="Kazan K."/>
            <person name="Vos C."/>
            <person name="Harvey P."/>
        </authorList>
    </citation>
    <scope>NUCLEOTIDE SEQUENCE [LARGE SCALE GENOMIC DNA]</scope>
    <source>
        <strain evidence="3 4">A5MH</strain>
    </source>
</reference>
<dbReference type="GO" id="GO:0003676">
    <property type="term" value="F:nucleic acid binding"/>
    <property type="evidence" value="ECO:0007669"/>
    <property type="project" value="InterPro"/>
</dbReference>
<evidence type="ECO:0000259" key="2">
    <source>
        <dbReference type="PROSITE" id="PS50158"/>
    </source>
</evidence>
<dbReference type="InterPro" id="IPR036875">
    <property type="entry name" value="Znf_CCHC_sf"/>
</dbReference>
<organism evidence="3 4">
    <name type="scientific">Trichoderma gamsii</name>
    <dbReference type="NCBI Taxonomy" id="398673"/>
    <lineage>
        <taxon>Eukaryota</taxon>
        <taxon>Fungi</taxon>
        <taxon>Dikarya</taxon>
        <taxon>Ascomycota</taxon>
        <taxon>Pezizomycotina</taxon>
        <taxon>Sordariomycetes</taxon>
        <taxon>Hypocreomycetidae</taxon>
        <taxon>Hypocreales</taxon>
        <taxon>Hypocreaceae</taxon>
        <taxon>Trichoderma</taxon>
    </lineage>
</organism>